<evidence type="ECO:0000256" key="6">
    <source>
        <dbReference type="ARBA" id="ARBA00022989"/>
    </source>
</evidence>
<comment type="function">
    <text evidence="8">Part of a membrane-bound complex that couples electron transfer with translocation of ions across the membrane.</text>
</comment>
<protein>
    <recommendedName>
        <fullName evidence="8">Ion-translocating oxidoreductase complex subunit A</fullName>
        <ecNumber evidence="8">7.-.-.-</ecNumber>
    </recommendedName>
    <alternativeName>
        <fullName evidence="8">Rnf electron transport complex subunit A</fullName>
    </alternativeName>
</protein>
<comment type="caution">
    <text evidence="9">The sequence shown here is derived from an EMBL/GenBank/DDBJ whole genome shotgun (WGS) entry which is preliminary data.</text>
</comment>
<dbReference type="PANTHER" id="PTHR30335">
    <property type="entry name" value="INTEGRAL MEMBRANE PROTEIN OF SOXR-REDUCING COMPLEX"/>
    <property type="match status" value="1"/>
</dbReference>
<dbReference type="EC" id="7.-.-.-" evidence="8"/>
<dbReference type="AlphaFoldDB" id="A0A235BX34"/>
<feature type="transmembrane region" description="Helical" evidence="8">
    <location>
        <begin position="130"/>
        <end position="151"/>
    </location>
</feature>
<reference evidence="9 10" key="1">
    <citation type="submission" date="2017-07" db="EMBL/GenBank/DDBJ databases">
        <title>Recovery of genomes from metagenomes via a dereplication, aggregation, and scoring strategy.</title>
        <authorList>
            <person name="Sieber C.M."/>
            <person name="Probst A.J."/>
            <person name="Sharrar A."/>
            <person name="Thomas B.C."/>
            <person name="Hess M."/>
            <person name="Tringe S.G."/>
            <person name="Banfield J.F."/>
        </authorList>
    </citation>
    <scope>NUCLEOTIDE SEQUENCE [LARGE SCALE GENOMIC DNA]</scope>
    <source>
        <strain evidence="9">JGI_Cruoil_03_44_89</strain>
    </source>
</reference>
<keyword evidence="5 8" id="KW-0249">Electron transport</keyword>
<feature type="transmembrane region" description="Helical" evidence="8">
    <location>
        <begin position="104"/>
        <end position="124"/>
    </location>
</feature>
<feature type="transmembrane region" description="Helical" evidence="8">
    <location>
        <begin position="172"/>
        <end position="193"/>
    </location>
</feature>
<dbReference type="EMBL" id="NOZQ01000070">
    <property type="protein sequence ID" value="OYD16357.1"/>
    <property type="molecule type" value="Genomic_DNA"/>
</dbReference>
<evidence type="ECO:0000256" key="5">
    <source>
        <dbReference type="ARBA" id="ARBA00022982"/>
    </source>
</evidence>
<dbReference type="HAMAP" id="MF_00459">
    <property type="entry name" value="RsxA_RnfA"/>
    <property type="match status" value="1"/>
</dbReference>
<name>A0A235BX34_UNCW3</name>
<gene>
    <name evidence="8" type="primary">rnfA</name>
    <name evidence="9" type="ORF">CH333_03590</name>
</gene>
<evidence type="ECO:0000256" key="8">
    <source>
        <dbReference type="HAMAP-Rule" id="MF_00459"/>
    </source>
</evidence>
<evidence type="ECO:0000313" key="10">
    <source>
        <dbReference type="Proteomes" id="UP000215215"/>
    </source>
</evidence>
<evidence type="ECO:0000313" key="9">
    <source>
        <dbReference type="EMBL" id="OYD16357.1"/>
    </source>
</evidence>
<comment type="similarity">
    <text evidence="8">Belongs to the NqrDE/RnfAE family.</text>
</comment>
<sequence>MVSPFLIFLSAFLVNNIVLMRFLGLCPYFGVSKRIDTALGMSMGVLFVMLLASWITFFIYHYMLVPLNLLYLRTATFILVIASLVQFIELFLKKNVPTLYQALGIYLPLITTNCAILGITFLVIDYDYTLLQATVFSLGTAMGFALALFLMAGMREQIDIAPVPDALKGSPIAFITASLTSLAFLGFAGLLGLSI</sequence>
<accession>A0A235BX34</accession>
<dbReference type="InterPro" id="IPR003667">
    <property type="entry name" value="NqrDE/RnfAE"/>
</dbReference>
<organism evidence="9 10">
    <name type="scientific">candidate division WOR-3 bacterium JGI_Cruoil_03_44_89</name>
    <dbReference type="NCBI Taxonomy" id="1973748"/>
    <lineage>
        <taxon>Bacteria</taxon>
        <taxon>Bacteria division WOR-3</taxon>
    </lineage>
</organism>
<evidence type="ECO:0000256" key="3">
    <source>
        <dbReference type="ARBA" id="ARBA00022692"/>
    </source>
</evidence>
<feature type="transmembrane region" description="Helical" evidence="8">
    <location>
        <begin position="6"/>
        <end position="31"/>
    </location>
</feature>
<dbReference type="NCBIfam" id="TIGR01943">
    <property type="entry name" value="rnfA"/>
    <property type="match status" value="1"/>
</dbReference>
<keyword evidence="7 8" id="KW-0472">Membrane</keyword>
<dbReference type="GO" id="GO:0012505">
    <property type="term" value="C:endomembrane system"/>
    <property type="evidence" value="ECO:0007669"/>
    <property type="project" value="UniProtKB-SubCell"/>
</dbReference>
<evidence type="ECO:0000256" key="2">
    <source>
        <dbReference type="ARBA" id="ARBA00022448"/>
    </source>
</evidence>
<dbReference type="InterPro" id="IPR050133">
    <property type="entry name" value="NqrDE/RnfAE_oxidrdctase"/>
</dbReference>
<dbReference type="PANTHER" id="PTHR30335:SF0">
    <property type="entry name" value="ION-TRANSLOCATING OXIDOREDUCTASE COMPLEX SUBUNIT A"/>
    <property type="match status" value="1"/>
</dbReference>
<dbReference type="GO" id="GO:0022900">
    <property type="term" value="P:electron transport chain"/>
    <property type="evidence" value="ECO:0007669"/>
    <property type="project" value="UniProtKB-UniRule"/>
</dbReference>
<dbReference type="InterPro" id="IPR011293">
    <property type="entry name" value="Ion_transpt_RnfA/RsxA"/>
</dbReference>
<evidence type="ECO:0000256" key="1">
    <source>
        <dbReference type="ARBA" id="ARBA00004127"/>
    </source>
</evidence>
<dbReference type="Pfam" id="PF02508">
    <property type="entry name" value="Rnf-Nqr"/>
    <property type="match status" value="1"/>
</dbReference>
<keyword evidence="2 8" id="KW-0813">Transport</keyword>
<comment type="subcellular location">
    <subcellularLocation>
        <location evidence="8">Cell membrane</location>
        <topology evidence="8">Multi-pass membrane protein</topology>
    </subcellularLocation>
    <subcellularLocation>
        <location evidence="1">Endomembrane system</location>
        <topology evidence="1">Multi-pass membrane protein</topology>
    </subcellularLocation>
</comment>
<keyword evidence="3 8" id="KW-0812">Transmembrane</keyword>
<dbReference type="Proteomes" id="UP000215215">
    <property type="component" value="Unassembled WGS sequence"/>
</dbReference>
<evidence type="ECO:0000256" key="4">
    <source>
        <dbReference type="ARBA" id="ARBA00022967"/>
    </source>
</evidence>
<feature type="transmembrane region" description="Helical" evidence="8">
    <location>
        <begin position="43"/>
        <end position="64"/>
    </location>
</feature>
<proteinExistence type="inferred from homology"/>
<keyword evidence="8" id="KW-1003">Cell membrane</keyword>
<evidence type="ECO:0000256" key="7">
    <source>
        <dbReference type="ARBA" id="ARBA00023136"/>
    </source>
</evidence>
<keyword evidence="6 8" id="KW-1133">Transmembrane helix</keyword>
<feature type="transmembrane region" description="Helical" evidence="8">
    <location>
        <begin position="70"/>
        <end position="92"/>
    </location>
</feature>
<dbReference type="PIRSF" id="PIRSF006102">
    <property type="entry name" value="NQR_DE"/>
    <property type="match status" value="1"/>
</dbReference>
<comment type="subunit">
    <text evidence="8">The complex is composed of six subunits: RnfA, RnfB, RnfC, RnfD, RnfE and RnfG.</text>
</comment>
<dbReference type="GO" id="GO:0005886">
    <property type="term" value="C:plasma membrane"/>
    <property type="evidence" value="ECO:0007669"/>
    <property type="project" value="UniProtKB-SubCell"/>
</dbReference>
<keyword evidence="4 8" id="KW-1278">Translocase</keyword>